<keyword evidence="3" id="KW-0808">Transferase</keyword>
<evidence type="ECO:0000313" key="4">
    <source>
        <dbReference type="Proteomes" id="UP000029999"/>
    </source>
</evidence>
<dbReference type="RefSeq" id="WP_008290426.1">
    <property type="nucleotide sequence ID" value="NZ_JRQD01000001.1"/>
</dbReference>
<dbReference type="CDD" id="cd01483">
    <property type="entry name" value="E1_enzyme_family"/>
    <property type="match status" value="1"/>
</dbReference>
<reference evidence="3 4" key="1">
    <citation type="submission" date="2014-09" db="EMBL/GenBank/DDBJ databases">
        <authorList>
            <person name="Grob C."/>
            <person name="Taubert M."/>
            <person name="Howat A.M."/>
            <person name="Burns O.J."/>
            <person name="Dixon J.L."/>
            <person name="Chen Y."/>
            <person name="Murrell J.C."/>
        </authorList>
    </citation>
    <scope>NUCLEOTIDE SEQUENCE [LARGE SCALE GENOMIC DNA]</scope>
    <source>
        <strain evidence="3">L4</strain>
    </source>
</reference>
<dbReference type="InterPro" id="IPR035985">
    <property type="entry name" value="Ubiquitin-activating_enz"/>
</dbReference>
<proteinExistence type="predicted"/>
<name>A0A0A0BGL7_9GAMM</name>
<evidence type="ECO:0000259" key="1">
    <source>
        <dbReference type="Pfam" id="PF00899"/>
    </source>
</evidence>
<dbReference type="SUPFAM" id="SSF69572">
    <property type="entry name" value="Activating enzymes of the ubiquitin-like proteins"/>
    <property type="match status" value="1"/>
</dbReference>
<dbReference type="Pfam" id="PF14461">
    <property type="entry name" value="Prok-E2_B"/>
    <property type="match status" value="1"/>
</dbReference>
<comment type="caution">
    <text evidence="3">The sequence shown here is derived from an EMBL/GenBank/DDBJ whole genome shotgun (WGS) entry which is preliminary data.</text>
</comment>
<dbReference type="Pfam" id="PF00899">
    <property type="entry name" value="ThiF"/>
    <property type="match status" value="1"/>
</dbReference>
<dbReference type="AlphaFoldDB" id="A0A0A0BGL7"/>
<dbReference type="STRING" id="392484.LP43_0084"/>
<dbReference type="GO" id="GO:0016779">
    <property type="term" value="F:nucleotidyltransferase activity"/>
    <property type="evidence" value="ECO:0007669"/>
    <property type="project" value="UniProtKB-KW"/>
</dbReference>
<dbReference type="PANTHER" id="PTHR43267">
    <property type="entry name" value="TRNA THREONYLCARBAMOYLADENOSINE DEHYDRATASE"/>
    <property type="match status" value="1"/>
</dbReference>
<accession>A0A0A0BGL7</accession>
<evidence type="ECO:0000313" key="3">
    <source>
        <dbReference type="EMBL" id="KGM07668.1"/>
    </source>
</evidence>
<feature type="domain" description="THIF-type NAD/FAD binding fold" evidence="1">
    <location>
        <begin position="321"/>
        <end position="547"/>
    </location>
</feature>
<dbReference type="PANTHER" id="PTHR43267:SF1">
    <property type="entry name" value="TRNA THREONYLCARBAMOYLADENOSINE DEHYDRATASE"/>
    <property type="match status" value="1"/>
</dbReference>
<dbReference type="InterPro" id="IPR032701">
    <property type="entry name" value="Prok-E2_B_dom"/>
</dbReference>
<gene>
    <name evidence="3" type="ORF">LP43_0084</name>
</gene>
<dbReference type="InterPro" id="IPR045886">
    <property type="entry name" value="ThiF/MoeB/HesA"/>
</dbReference>
<dbReference type="GO" id="GO:0061503">
    <property type="term" value="F:tRNA threonylcarbamoyladenosine dehydratase"/>
    <property type="evidence" value="ECO:0007669"/>
    <property type="project" value="TreeGrafter"/>
</dbReference>
<evidence type="ECO:0000259" key="2">
    <source>
        <dbReference type="Pfam" id="PF14461"/>
    </source>
</evidence>
<dbReference type="Proteomes" id="UP000029999">
    <property type="component" value="Unassembled WGS sequence"/>
</dbReference>
<dbReference type="EMBL" id="JRQD01000001">
    <property type="protein sequence ID" value="KGM07668.1"/>
    <property type="molecule type" value="Genomic_DNA"/>
</dbReference>
<protein>
    <submittedName>
        <fullName evidence="3">Sulfur carrier protein adenylyltransferase ThiF</fullName>
    </submittedName>
</protein>
<organism evidence="3 4">
    <name type="scientific">Methylophaga thiooxydans</name>
    <dbReference type="NCBI Taxonomy" id="392484"/>
    <lineage>
        <taxon>Bacteria</taxon>
        <taxon>Pseudomonadati</taxon>
        <taxon>Pseudomonadota</taxon>
        <taxon>Gammaproteobacteria</taxon>
        <taxon>Thiotrichales</taxon>
        <taxon>Piscirickettsiaceae</taxon>
        <taxon>Methylophaga</taxon>
    </lineage>
</organism>
<keyword evidence="3" id="KW-0548">Nucleotidyltransferase</keyword>
<feature type="domain" description="Prokaryotic E2 family B" evidence="2">
    <location>
        <begin position="70"/>
        <end position="136"/>
    </location>
</feature>
<dbReference type="InterPro" id="IPR000594">
    <property type="entry name" value="ThiF_NAD_FAD-bd"/>
</dbReference>
<sequence>METIERFLNTRGFAATRAIALTDTPCFTGRIDIETWKLQLELRFLEGKFNYPQAYLPEWPHNSKMRAAFGFRHINHEGKICFVDESRSWWDSSMAAELVAGALERIEKLLQDNLAGIASDDVIARDFAGYWGSNKTLHVAGVVQNGQQFLQIKEHGSQRQWLIPNEGDKSWVKREQEVSPGTSWVVLRLTRPATIFDTETWPPKRLDQLLSWMNENSPCSVTNLVRLIRNSIIPKGKKRQSGYSTRVGVVLIWPNQNSIETLGCGFSFNIPEVTAQEIGHGRLGKAERMLKADRNEIIRYSLNRADPGYIQTRNTPNTEPSLRNKRVILVGAGTIGGHLAKLLCAHGAGWGPHGKLHIVDPDFFSIENIGRHLLGAGELDENKALALANHLRRDFPYLNIKHHGKSLTNCWDLISENSVVIDATGSQTVSIAIPDYLSKNNLNPVVLHSWVHAHGAATVAFLNDRKKHGSACFRCLWRLVNNTYEPRYILSKNSEQDSPVFGSCHHSYHAYASTVSMIAATQAMTLLYDYLSDKVTNTLNFHTINSDVCQNRPSLSPKIASECPICNR</sequence>
<dbReference type="GO" id="GO:0008641">
    <property type="term" value="F:ubiquitin-like modifier activating enzyme activity"/>
    <property type="evidence" value="ECO:0007669"/>
    <property type="project" value="InterPro"/>
</dbReference>
<dbReference type="GO" id="GO:0061504">
    <property type="term" value="P:cyclic threonylcarbamoyladenosine biosynthetic process"/>
    <property type="evidence" value="ECO:0007669"/>
    <property type="project" value="TreeGrafter"/>
</dbReference>
<dbReference type="Gene3D" id="3.40.50.720">
    <property type="entry name" value="NAD(P)-binding Rossmann-like Domain"/>
    <property type="match status" value="1"/>
</dbReference>